<dbReference type="AlphaFoldDB" id="A0A433CXP3"/>
<evidence type="ECO:0000313" key="1">
    <source>
        <dbReference type="EMBL" id="RUP43362.1"/>
    </source>
</evidence>
<keyword evidence="2" id="KW-1185">Reference proteome</keyword>
<gene>
    <name evidence="1" type="ORF">BC936DRAFT_137294</name>
</gene>
<dbReference type="EMBL" id="RBNI01011175">
    <property type="protein sequence ID" value="RUP43362.1"/>
    <property type="molecule type" value="Genomic_DNA"/>
</dbReference>
<accession>A0A433CXP3</accession>
<evidence type="ECO:0000313" key="2">
    <source>
        <dbReference type="Proteomes" id="UP000268093"/>
    </source>
</evidence>
<proteinExistence type="predicted"/>
<protein>
    <submittedName>
        <fullName evidence="1">Uncharacterized protein</fullName>
    </submittedName>
</protein>
<comment type="caution">
    <text evidence="1">The sequence shown here is derived from an EMBL/GenBank/DDBJ whole genome shotgun (WGS) entry which is preliminary data.</text>
</comment>
<dbReference type="OrthoDB" id="2423521at2759"/>
<reference evidence="1 2" key="1">
    <citation type="journal article" date="2018" name="New Phytol.">
        <title>Phylogenomics of Endogonaceae and evolution of mycorrhizas within Mucoromycota.</title>
        <authorList>
            <person name="Chang Y."/>
            <person name="Desiro A."/>
            <person name="Na H."/>
            <person name="Sandor L."/>
            <person name="Lipzen A."/>
            <person name="Clum A."/>
            <person name="Barry K."/>
            <person name="Grigoriev I.V."/>
            <person name="Martin F.M."/>
            <person name="Stajich J.E."/>
            <person name="Smith M.E."/>
            <person name="Bonito G."/>
            <person name="Spatafora J.W."/>
        </authorList>
    </citation>
    <scope>NUCLEOTIDE SEQUENCE [LARGE SCALE GENOMIC DNA]</scope>
    <source>
        <strain evidence="1 2">GMNB39</strain>
    </source>
</reference>
<dbReference type="Proteomes" id="UP000268093">
    <property type="component" value="Unassembled WGS sequence"/>
</dbReference>
<name>A0A433CXP3_9FUNG</name>
<organism evidence="1 2">
    <name type="scientific">Jimgerdemannia flammicorona</name>
    <dbReference type="NCBI Taxonomy" id="994334"/>
    <lineage>
        <taxon>Eukaryota</taxon>
        <taxon>Fungi</taxon>
        <taxon>Fungi incertae sedis</taxon>
        <taxon>Mucoromycota</taxon>
        <taxon>Mucoromycotina</taxon>
        <taxon>Endogonomycetes</taxon>
        <taxon>Endogonales</taxon>
        <taxon>Endogonaceae</taxon>
        <taxon>Jimgerdemannia</taxon>
    </lineage>
</organism>
<sequence>MKAIPNAQKSLNPAYWNVSDLTGDDPEIKCLFSAADWAEMVTSFEQEIKLEESEVPDGLIHLFDELEKAGFPLTDVNIAIIKAKEDIITIIEQISPKAIEKAYGVSLNAKDQEEFAALRRVHITL</sequence>